<dbReference type="EMBL" id="BMAV01010537">
    <property type="protein sequence ID" value="GFY55714.1"/>
    <property type="molecule type" value="Genomic_DNA"/>
</dbReference>
<evidence type="ECO:0000313" key="1">
    <source>
        <dbReference type="EMBL" id="GFY55714.1"/>
    </source>
</evidence>
<keyword evidence="2" id="KW-1185">Reference proteome</keyword>
<sequence>MHRQSREMGYRSCKNSNCGTGGYGYGGRSGGESCKSDSLEFVMLLSVMSHSSSMQAAADLFFHDFIKYVS</sequence>
<protein>
    <submittedName>
        <fullName evidence="1">Uncharacterized protein</fullName>
    </submittedName>
</protein>
<organism evidence="1 2">
    <name type="scientific">Trichonephila inaurata madagascariensis</name>
    <dbReference type="NCBI Taxonomy" id="2747483"/>
    <lineage>
        <taxon>Eukaryota</taxon>
        <taxon>Metazoa</taxon>
        <taxon>Ecdysozoa</taxon>
        <taxon>Arthropoda</taxon>
        <taxon>Chelicerata</taxon>
        <taxon>Arachnida</taxon>
        <taxon>Araneae</taxon>
        <taxon>Araneomorphae</taxon>
        <taxon>Entelegynae</taxon>
        <taxon>Araneoidea</taxon>
        <taxon>Nephilidae</taxon>
        <taxon>Trichonephila</taxon>
        <taxon>Trichonephila inaurata</taxon>
    </lineage>
</organism>
<dbReference type="Proteomes" id="UP000886998">
    <property type="component" value="Unassembled WGS sequence"/>
</dbReference>
<reference evidence="1" key="1">
    <citation type="submission" date="2020-08" db="EMBL/GenBank/DDBJ databases">
        <title>Multicomponent nature underlies the extraordinary mechanical properties of spider dragline silk.</title>
        <authorList>
            <person name="Kono N."/>
            <person name="Nakamura H."/>
            <person name="Mori M."/>
            <person name="Yoshida Y."/>
            <person name="Ohtoshi R."/>
            <person name="Malay A.D."/>
            <person name="Moran D.A.P."/>
            <person name="Tomita M."/>
            <person name="Numata K."/>
            <person name="Arakawa K."/>
        </authorList>
    </citation>
    <scope>NUCLEOTIDE SEQUENCE</scope>
</reference>
<accession>A0A8X7C896</accession>
<dbReference type="AlphaFoldDB" id="A0A8X7C896"/>
<gene>
    <name evidence="1" type="ORF">TNIN_397001</name>
</gene>
<proteinExistence type="predicted"/>
<name>A0A8X7C896_9ARAC</name>
<evidence type="ECO:0000313" key="2">
    <source>
        <dbReference type="Proteomes" id="UP000886998"/>
    </source>
</evidence>
<comment type="caution">
    <text evidence="1">The sequence shown here is derived from an EMBL/GenBank/DDBJ whole genome shotgun (WGS) entry which is preliminary data.</text>
</comment>